<evidence type="ECO:0000313" key="9">
    <source>
        <dbReference type="EMBL" id="EAT59380.1"/>
    </source>
</evidence>
<dbReference type="InterPro" id="IPR039418">
    <property type="entry name" value="LexA-like"/>
</dbReference>
<dbReference type="GO" id="GO:0003677">
    <property type="term" value="F:DNA binding"/>
    <property type="evidence" value="ECO:0007669"/>
    <property type="project" value="InterPro"/>
</dbReference>
<dbReference type="InterPro" id="IPR015927">
    <property type="entry name" value="Peptidase_S24_S26A/B/C"/>
</dbReference>
<dbReference type="PRINTS" id="PR00726">
    <property type="entry name" value="LEXASERPTASE"/>
</dbReference>
<dbReference type="PANTHER" id="PTHR33516:SF2">
    <property type="entry name" value="LEXA REPRESSOR-RELATED"/>
    <property type="match status" value="1"/>
</dbReference>
<dbReference type="NCBIfam" id="NF007621">
    <property type="entry name" value="PRK10276.1"/>
    <property type="match status" value="1"/>
</dbReference>
<gene>
    <name evidence="9" type="ORF">CferDRAFT_1307</name>
</gene>
<keyword evidence="10" id="KW-1185">Reference proteome</keyword>
<proteinExistence type="inferred from homology"/>
<dbReference type="SUPFAM" id="SSF51306">
    <property type="entry name" value="LexA/Signal peptidase"/>
    <property type="match status" value="1"/>
</dbReference>
<accession>Q0YT87</accession>
<evidence type="ECO:0000256" key="2">
    <source>
        <dbReference type="ARBA" id="ARBA00022763"/>
    </source>
</evidence>
<evidence type="ECO:0000256" key="6">
    <source>
        <dbReference type="ARBA" id="ARBA00023236"/>
    </source>
</evidence>
<evidence type="ECO:0000256" key="1">
    <source>
        <dbReference type="ARBA" id="ARBA00007484"/>
    </source>
</evidence>
<dbReference type="PANTHER" id="PTHR33516">
    <property type="entry name" value="LEXA REPRESSOR"/>
    <property type="match status" value="1"/>
</dbReference>
<keyword evidence="6" id="KW-0742">SOS response</keyword>
<evidence type="ECO:0000256" key="5">
    <source>
        <dbReference type="ARBA" id="ARBA00023204"/>
    </source>
</evidence>
<name>Q0YT87_9CHLB</name>
<dbReference type="GO" id="GO:0016787">
    <property type="term" value="F:hydrolase activity"/>
    <property type="evidence" value="ECO:0007669"/>
    <property type="project" value="UniProtKB-KW"/>
</dbReference>
<dbReference type="Pfam" id="PF00717">
    <property type="entry name" value="Peptidase_S24"/>
    <property type="match status" value="1"/>
</dbReference>
<dbReference type="Gene3D" id="2.10.109.10">
    <property type="entry name" value="Umud Fragment, subunit A"/>
    <property type="match status" value="1"/>
</dbReference>
<evidence type="ECO:0000256" key="4">
    <source>
        <dbReference type="ARBA" id="ARBA00022813"/>
    </source>
</evidence>
<dbReference type="InterPro" id="IPR006197">
    <property type="entry name" value="Peptidase_S24_LexA"/>
</dbReference>
<dbReference type="InterPro" id="IPR050077">
    <property type="entry name" value="LexA_repressor"/>
</dbReference>
<dbReference type="OrthoDB" id="9787787at2"/>
<reference evidence="9 10" key="1">
    <citation type="submission" date="2006-07" db="EMBL/GenBank/DDBJ databases">
        <title>Annotation of the draft genome assembly of Chlorobium ferroxidans DSM 13031.</title>
        <authorList>
            <consortium name="US DOE Joint Genome Institute (JGI-ORNL)"/>
            <person name="Larimer F."/>
            <person name="Land M."/>
            <person name="Hauser L."/>
        </authorList>
    </citation>
    <scope>NUCLEOTIDE SEQUENCE [LARGE SCALE GENOMIC DNA]</scope>
    <source>
        <strain evidence="9 10">DSM 13031</strain>
    </source>
</reference>
<sequence length="150" mass="16796">MKLTRIYQSRVIDFYSPDLSTELRLPFAETGVSAGFPSPADDYMELSLDLNKALVRHPAATFYARVKGSSMIDAGILEGDILVIDKSLDPKDGDIAICFLDGEFTVKRIMQHADGLLLMPANEEFTPIRITEENDFLVWGVVTYIIHKAR</sequence>
<evidence type="ECO:0000256" key="3">
    <source>
        <dbReference type="ARBA" id="ARBA00022801"/>
    </source>
</evidence>
<keyword evidence="3 7" id="KW-0378">Hydrolase</keyword>
<dbReference type="InterPro" id="IPR036286">
    <property type="entry name" value="LexA/Signal_pep-like_sf"/>
</dbReference>
<keyword evidence="4 7" id="KW-0068">Autocatalytic cleavage</keyword>
<comment type="similarity">
    <text evidence="1 7">Belongs to the peptidase S24 family.</text>
</comment>
<feature type="domain" description="Peptidase S24/S26A/S26B/S26C" evidence="8">
    <location>
        <begin position="31"/>
        <end position="142"/>
    </location>
</feature>
<organism evidence="9 10">
    <name type="scientific">Chlorobium ferrooxidans DSM 13031</name>
    <dbReference type="NCBI Taxonomy" id="377431"/>
    <lineage>
        <taxon>Bacteria</taxon>
        <taxon>Pseudomonadati</taxon>
        <taxon>Chlorobiota</taxon>
        <taxon>Chlorobiia</taxon>
        <taxon>Chlorobiales</taxon>
        <taxon>Chlorobiaceae</taxon>
        <taxon>Chlorobium/Pelodictyon group</taxon>
        <taxon>Chlorobium</taxon>
    </lineage>
</organism>
<dbReference type="EMBL" id="AASE01000004">
    <property type="protein sequence ID" value="EAT59380.1"/>
    <property type="molecule type" value="Genomic_DNA"/>
</dbReference>
<evidence type="ECO:0000256" key="7">
    <source>
        <dbReference type="RuleBase" id="RU003991"/>
    </source>
</evidence>
<dbReference type="AlphaFoldDB" id="Q0YT87"/>
<dbReference type="GO" id="GO:0006281">
    <property type="term" value="P:DNA repair"/>
    <property type="evidence" value="ECO:0007669"/>
    <property type="project" value="UniProtKB-KW"/>
</dbReference>
<reference evidence="9 10" key="2">
    <citation type="submission" date="2006-07" db="EMBL/GenBank/DDBJ databases">
        <title>Sequencing of the draft genome and assembly of Chlorobium ferroxidans DSM 13031.</title>
        <authorList>
            <consortium name="US DOE Joint Genome Institute (JGI-PGF)"/>
            <person name="Copeland A."/>
            <person name="Lucas S."/>
            <person name="Lapidus A."/>
            <person name="Barry K."/>
            <person name="Glavina del Rio T."/>
            <person name="Dalin E."/>
            <person name="Tice H."/>
            <person name="Bruce D."/>
            <person name="Pitluck S."/>
            <person name="Richardson P."/>
        </authorList>
    </citation>
    <scope>NUCLEOTIDE SEQUENCE [LARGE SCALE GENOMIC DNA]</scope>
    <source>
        <strain evidence="9 10">DSM 13031</strain>
    </source>
</reference>
<dbReference type="GO" id="GO:0009432">
    <property type="term" value="P:SOS response"/>
    <property type="evidence" value="ECO:0007669"/>
    <property type="project" value="UniProtKB-KW"/>
</dbReference>
<dbReference type="Proteomes" id="UP000004162">
    <property type="component" value="Unassembled WGS sequence"/>
</dbReference>
<dbReference type="RefSeq" id="WP_006365805.1">
    <property type="nucleotide sequence ID" value="NZ_AASE01000004.1"/>
</dbReference>
<comment type="caution">
    <text evidence="9">The sequence shown here is derived from an EMBL/GenBank/DDBJ whole genome shotgun (WGS) entry which is preliminary data.</text>
</comment>
<keyword evidence="2" id="KW-0227">DNA damage</keyword>
<keyword evidence="5" id="KW-0234">DNA repair</keyword>
<protein>
    <submittedName>
        <fullName evidence="9">Peptidase S24, S26A and S26B</fullName>
    </submittedName>
</protein>
<evidence type="ECO:0000259" key="8">
    <source>
        <dbReference type="Pfam" id="PF00717"/>
    </source>
</evidence>
<evidence type="ECO:0000313" key="10">
    <source>
        <dbReference type="Proteomes" id="UP000004162"/>
    </source>
</evidence>
<dbReference type="CDD" id="cd06529">
    <property type="entry name" value="S24_LexA-like"/>
    <property type="match status" value="1"/>
</dbReference>
<dbReference type="MEROPS" id="S24.003"/>
<dbReference type="GO" id="GO:0006355">
    <property type="term" value="P:regulation of DNA-templated transcription"/>
    <property type="evidence" value="ECO:0007669"/>
    <property type="project" value="InterPro"/>
</dbReference>